<organism evidence="1 2">
    <name type="scientific">Cercophora samala</name>
    <dbReference type="NCBI Taxonomy" id="330535"/>
    <lineage>
        <taxon>Eukaryota</taxon>
        <taxon>Fungi</taxon>
        <taxon>Dikarya</taxon>
        <taxon>Ascomycota</taxon>
        <taxon>Pezizomycotina</taxon>
        <taxon>Sordariomycetes</taxon>
        <taxon>Sordariomycetidae</taxon>
        <taxon>Sordariales</taxon>
        <taxon>Lasiosphaeriaceae</taxon>
        <taxon>Cercophora</taxon>
    </lineage>
</organism>
<evidence type="ECO:0000313" key="1">
    <source>
        <dbReference type="EMBL" id="KAK0668362.1"/>
    </source>
</evidence>
<name>A0AA39ZCG2_9PEZI</name>
<dbReference type="AlphaFoldDB" id="A0AA39ZCG2"/>
<dbReference type="CDD" id="cd00303">
    <property type="entry name" value="retropepsin_like"/>
    <property type="match status" value="1"/>
</dbReference>
<evidence type="ECO:0000313" key="2">
    <source>
        <dbReference type="Proteomes" id="UP001174997"/>
    </source>
</evidence>
<reference evidence="1" key="1">
    <citation type="submission" date="2023-06" db="EMBL/GenBank/DDBJ databases">
        <title>Genome-scale phylogeny and comparative genomics of the fungal order Sordariales.</title>
        <authorList>
            <consortium name="Lawrence Berkeley National Laboratory"/>
            <person name="Hensen N."/>
            <person name="Bonometti L."/>
            <person name="Westerberg I."/>
            <person name="Brannstrom I.O."/>
            <person name="Guillou S."/>
            <person name="Cros-Aarteil S."/>
            <person name="Calhoun S."/>
            <person name="Haridas S."/>
            <person name="Kuo A."/>
            <person name="Mondo S."/>
            <person name="Pangilinan J."/>
            <person name="Riley R."/>
            <person name="Labutti K."/>
            <person name="Andreopoulos B."/>
            <person name="Lipzen A."/>
            <person name="Chen C."/>
            <person name="Yanf M."/>
            <person name="Daum C."/>
            <person name="Ng V."/>
            <person name="Clum A."/>
            <person name="Steindorff A."/>
            <person name="Ohm R."/>
            <person name="Martin F."/>
            <person name="Silar P."/>
            <person name="Natvig D."/>
            <person name="Lalanne C."/>
            <person name="Gautier V."/>
            <person name="Ament-Velasquez S.L."/>
            <person name="Kruys A."/>
            <person name="Hutchinson M.I."/>
            <person name="Powell A.J."/>
            <person name="Barry K."/>
            <person name="Miller A.N."/>
            <person name="Grigoriev I.V."/>
            <person name="Debuchy R."/>
            <person name="Gladieux P."/>
            <person name="Thoren M.H."/>
            <person name="Johannesson H."/>
        </authorList>
    </citation>
    <scope>NUCLEOTIDE SEQUENCE</scope>
    <source>
        <strain evidence="1">CBS 307.81</strain>
    </source>
</reference>
<protein>
    <submittedName>
        <fullName evidence="1">Uncharacterized protein</fullName>
    </submittedName>
</protein>
<comment type="caution">
    <text evidence="1">The sequence shown here is derived from an EMBL/GenBank/DDBJ whole genome shotgun (WGS) entry which is preliminary data.</text>
</comment>
<accession>A0AA39ZCG2</accession>
<proteinExistence type="predicted"/>
<sequence>MNPNNNSSGHLRIPLPTAPTPLMCLDVEINGHPITALASMTIEYTIISLELAQHLNLPMEERQHRDPLLLKLPNGQSAVQEGTVMATITRAHEELPSWVPRLQPCNVVQGLVHDLVLGFDCVQTCLRAVPYMGNYTKPWYRLLSENPPRTGEYELKTRMSLPVPPLGDRAVLLGVMGMFRDQDMFMIGYLNDAVVLAVLDGASSGCFIAASYVRRKGMRVEELGPEEAYTLLFIDGSTATCSSVVRGVTWRPSDNSSISGRTCVVDFFVFEDNRFEGQIILGNNYIDAFKLCKGPESVPDFVEFKIHSLTSTPSLEQELEIAWFLKATRAGVKVGDTWLEIGLQAGVAMVESGLGAANIKAEDSRVLQDRGERHLSSSESVLELTMR</sequence>
<gene>
    <name evidence="1" type="ORF">QBC41DRAFT_226373</name>
</gene>
<dbReference type="Proteomes" id="UP001174997">
    <property type="component" value="Unassembled WGS sequence"/>
</dbReference>
<keyword evidence="2" id="KW-1185">Reference proteome</keyword>
<dbReference type="EMBL" id="JAULSY010000057">
    <property type="protein sequence ID" value="KAK0668362.1"/>
    <property type="molecule type" value="Genomic_DNA"/>
</dbReference>